<evidence type="ECO:0000313" key="4">
    <source>
        <dbReference type="Proteomes" id="UP000184612"/>
    </source>
</evidence>
<accession>A0A1M7YJL1</accession>
<sequence length="152" mass="17019">MKQNKVVKKGIYVLLLGLVLCVGACSKKETKENIKAPADTTATPEVSEETGTPEPDDGEKPTQEPEKELEDSKETTEEPQFLYDGEPIDAVEFRASSQNLAFDRPMYQFVREGRTQVFNRAGSLFIAYSVLKEEHPELTAKDVMASKLNEDF</sequence>
<feature type="region of interest" description="Disordered" evidence="1">
    <location>
        <begin position="31"/>
        <end position="84"/>
    </location>
</feature>
<name>A0A1M7YJL1_9FIRM</name>
<protein>
    <submittedName>
        <fullName evidence="3">Uncharacterized protein</fullName>
    </submittedName>
</protein>
<organism evidence="3 4">
    <name type="scientific">Anaerocolumna xylanovorans DSM 12503</name>
    <dbReference type="NCBI Taxonomy" id="1121345"/>
    <lineage>
        <taxon>Bacteria</taxon>
        <taxon>Bacillati</taxon>
        <taxon>Bacillota</taxon>
        <taxon>Clostridia</taxon>
        <taxon>Lachnospirales</taxon>
        <taxon>Lachnospiraceae</taxon>
        <taxon>Anaerocolumna</taxon>
    </lineage>
</organism>
<feature type="signal peptide" evidence="2">
    <location>
        <begin position="1"/>
        <end position="24"/>
    </location>
</feature>
<dbReference type="Proteomes" id="UP000184612">
    <property type="component" value="Unassembled WGS sequence"/>
</dbReference>
<reference evidence="3 4" key="1">
    <citation type="submission" date="2016-12" db="EMBL/GenBank/DDBJ databases">
        <authorList>
            <person name="Song W.-J."/>
            <person name="Kurnit D.M."/>
        </authorList>
    </citation>
    <scope>NUCLEOTIDE SEQUENCE [LARGE SCALE GENOMIC DNA]</scope>
    <source>
        <strain evidence="3 4">DSM 12503</strain>
    </source>
</reference>
<keyword evidence="2" id="KW-0732">Signal</keyword>
<dbReference type="OrthoDB" id="2077130at2"/>
<proteinExistence type="predicted"/>
<gene>
    <name evidence="3" type="ORF">SAMN02745217_03808</name>
</gene>
<keyword evidence="4" id="KW-1185">Reference proteome</keyword>
<dbReference type="EMBL" id="FRFD01000012">
    <property type="protein sequence ID" value="SHO52809.1"/>
    <property type="molecule type" value="Genomic_DNA"/>
</dbReference>
<evidence type="ECO:0000256" key="2">
    <source>
        <dbReference type="SAM" id="SignalP"/>
    </source>
</evidence>
<feature type="non-terminal residue" evidence="3">
    <location>
        <position position="152"/>
    </location>
</feature>
<dbReference type="RefSeq" id="WP_139243462.1">
    <property type="nucleotide sequence ID" value="NZ_FRFD01000012.1"/>
</dbReference>
<evidence type="ECO:0000256" key="1">
    <source>
        <dbReference type="SAM" id="MobiDB-lite"/>
    </source>
</evidence>
<dbReference type="AlphaFoldDB" id="A0A1M7YJL1"/>
<evidence type="ECO:0000313" key="3">
    <source>
        <dbReference type="EMBL" id="SHO52809.1"/>
    </source>
</evidence>
<dbReference type="STRING" id="1121345.SAMN02745217_03808"/>
<feature type="compositionally biased region" description="Basic and acidic residues" evidence="1">
    <location>
        <begin position="58"/>
        <end position="76"/>
    </location>
</feature>
<feature type="chain" id="PRO_5012794265" evidence="2">
    <location>
        <begin position="25"/>
        <end position="152"/>
    </location>
</feature>